<accession>A0A1F8HA90</accession>
<evidence type="ECO:0000313" key="2">
    <source>
        <dbReference type="Proteomes" id="UP000178155"/>
    </source>
</evidence>
<evidence type="ECO:0000313" key="1">
    <source>
        <dbReference type="EMBL" id="OGN34472.1"/>
    </source>
</evidence>
<comment type="caution">
    <text evidence="1">The sequence shown here is derived from an EMBL/GenBank/DDBJ whole genome shotgun (WGS) entry which is preliminary data.</text>
</comment>
<organism evidence="1 2">
    <name type="scientific">Candidatus Yanofskybacteria bacterium RIFCSPLOWO2_02_FULL_47_9b</name>
    <dbReference type="NCBI Taxonomy" id="1802708"/>
    <lineage>
        <taxon>Bacteria</taxon>
        <taxon>Candidatus Yanofskyibacteriota</taxon>
    </lineage>
</organism>
<dbReference type="Proteomes" id="UP000178155">
    <property type="component" value="Unassembled WGS sequence"/>
</dbReference>
<proteinExistence type="predicted"/>
<reference evidence="1 2" key="1">
    <citation type="journal article" date="2016" name="Nat. Commun.">
        <title>Thousands of microbial genomes shed light on interconnected biogeochemical processes in an aquifer system.</title>
        <authorList>
            <person name="Anantharaman K."/>
            <person name="Brown C.T."/>
            <person name="Hug L.A."/>
            <person name="Sharon I."/>
            <person name="Castelle C.J."/>
            <person name="Probst A.J."/>
            <person name="Thomas B.C."/>
            <person name="Singh A."/>
            <person name="Wilkins M.J."/>
            <person name="Karaoz U."/>
            <person name="Brodie E.L."/>
            <person name="Williams K.H."/>
            <person name="Hubbard S.S."/>
            <person name="Banfield J.F."/>
        </authorList>
    </citation>
    <scope>NUCLEOTIDE SEQUENCE [LARGE SCALE GENOMIC DNA]</scope>
</reference>
<dbReference type="EMBL" id="MGKW01000010">
    <property type="protein sequence ID" value="OGN34472.1"/>
    <property type="molecule type" value="Genomic_DNA"/>
</dbReference>
<protein>
    <submittedName>
        <fullName evidence="1">Uncharacterized protein</fullName>
    </submittedName>
</protein>
<sequence>MKKKLWLTAALATISGLAVYIKKRGIVSDTVMVDFLMKLAHASEGDEGDYLVFQGLYAWQIRDKRKYTVLLKEAFTSEGHQEEKLFHELAEGHPQFVRFGSRRAEEIASIILRE</sequence>
<gene>
    <name evidence="1" type="ORF">A3I39_01815</name>
</gene>
<name>A0A1F8HA90_9BACT</name>
<dbReference type="AlphaFoldDB" id="A0A1F8HA90"/>